<sequence length="178" mass="20901">MENKEKNFRERLKKWNVMFLNETSLQKKGWEKVQKLLPKGYVWEVQKSARKSKKGGAMGGMIMEIKKGIGREKDNKERKEEGLQAVKVNLGGEWWRLIRVYVNRDLEEKMGQLIEWIEDREEEVRMVIEKNFNARTGREGRRVNEDEEGGVKQGKRSSKDGKVNRKEKKLCGYIGELG</sequence>
<dbReference type="OMA" id="GMIMEIK"/>
<dbReference type="HOGENOM" id="CLU_1542023_0_0_1"/>
<organism>
    <name type="scientific">Solenopsis invicta</name>
    <name type="common">Red imported fire ant</name>
    <name type="synonym">Solenopsis wagneri</name>
    <dbReference type="NCBI Taxonomy" id="13686"/>
    <lineage>
        <taxon>Eukaryota</taxon>
        <taxon>Metazoa</taxon>
        <taxon>Ecdysozoa</taxon>
        <taxon>Arthropoda</taxon>
        <taxon>Hexapoda</taxon>
        <taxon>Insecta</taxon>
        <taxon>Pterygota</taxon>
        <taxon>Neoptera</taxon>
        <taxon>Endopterygota</taxon>
        <taxon>Hymenoptera</taxon>
        <taxon>Apocrita</taxon>
        <taxon>Aculeata</taxon>
        <taxon>Formicoidea</taxon>
        <taxon>Formicidae</taxon>
        <taxon>Myrmicinae</taxon>
        <taxon>Solenopsis</taxon>
    </lineage>
</organism>
<feature type="non-terminal residue" evidence="2">
    <location>
        <position position="178"/>
    </location>
</feature>
<feature type="region of interest" description="Disordered" evidence="1">
    <location>
        <begin position="136"/>
        <end position="164"/>
    </location>
</feature>
<name>E9JAD9_SOLIN</name>
<dbReference type="InterPro" id="IPR036691">
    <property type="entry name" value="Endo/exonu/phosph_ase_sf"/>
</dbReference>
<accession>E9JAD9</accession>
<proteinExistence type="predicted"/>
<evidence type="ECO:0000256" key="1">
    <source>
        <dbReference type="SAM" id="MobiDB-lite"/>
    </source>
</evidence>
<protein>
    <submittedName>
        <fullName evidence="2">Uncharacterized protein</fullName>
    </submittedName>
</protein>
<reference evidence="2" key="1">
    <citation type="journal article" date="2011" name="Proc. Natl. Acad. Sci. U.S.A.">
        <title>The genome of the fire ant Solenopsis invicta.</title>
        <authorList>
            <person name="Wurm Y."/>
            <person name="Wang J."/>
            <person name="Riba-Grognuz O."/>
            <person name="Corona M."/>
            <person name="Nygaard S."/>
            <person name="Hunt B.G."/>
            <person name="Ingram K.K."/>
            <person name="Falquet L."/>
            <person name="Nipitwattanaphon M."/>
            <person name="Gotzek D."/>
            <person name="Dijkstra M.B."/>
            <person name="Oettler J."/>
            <person name="Comtesse F."/>
            <person name="Shih C.J."/>
            <person name="Wu W.J."/>
            <person name="Yang C.C."/>
            <person name="Thomas J."/>
            <person name="Beaudoing E."/>
            <person name="Pradervand S."/>
            <person name="Flegel V."/>
            <person name="Cook E.D."/>
            <person name="Fabbretti R."/>
            <person name="Stockinger H."/>
            <person name="Long L."/>
            <person name="Farmerie W.G."/>
            <person name="Oakey J."/>
            <person name="Boomsma J.J."/>
            <person name="Pamilo P."/>
            <person name="Yi S.V."/>
            <person name="Heinze J."/>
            <person name="Goodisman M.A."/>
            <person name="Farinelli L."/>
            <person name="Harshman K."/>
            <person name="Hulo N."/>
            <person name="Cerutti L."/>
            <person name="Xenarios I."/>
            <person name="Shoemaker D."/>
            <person name="Keller L."/>
        </authorList>
    </citation>
    <scope>NUCLEOTIDE SEQUENCE [LARGE SCALE GENOMIC DNA]</scope>
</reference>
<dbReference type="Gene3D" id="3.60.10.10">
    <property type="entry name" value="Endonuclease/exonuclease/phosphatase"/>
    <property type="match status" value="1"/>
</dbReference>
<dbReference type="AlphaFoldDB" id="E9JAD9"/>
<dbReference type="EMBL" id="GL770221">
    <property type="protein sequence ID" value="EFZ10209.1"/>
    <property type="molecule type" value="Genomic_DNA"/>
</dbReference>
<gene>
    <name evidence="2" type="ORF">SINV_03722</name>
</gene>
<evidence type="ECO:0000313" key="2">
    <source>
        <dbReference type="EMBL" id="EFZ10209.1"/>
    </source>
</evidence>